<organism evidence="3 4">
    <name type="scientific">Pseudarthrobacter phenanthrenivorans</name>
    <name type="common">Arthrobacter phenanthrenivorans</name>
    <dbReference type="NCBI Taxonomy" id="361575"/>
    <lineage>
        <taxon>Bacteria</taxon>
        <taxon>Bacillati</taxon>
        <taxon>Actinomycetota</taxon>
        <taxon>Actinomycetes</taxon>
        <taxon>Micrococcales</taxon>
        <taxon>Micrococcaceae</taxon>
        <taxon>Pseudarthrobacter</taxon>
    </lineage>
</organism>
<keyword evidence="2" id="KW-0812">Transmembrane</keyword>
<reference evidence="3 4" key="1">
    <citation type="submission" date="2014-12" db="EMBL/GenBank/DDBJ databases">
        <title>Genome sequencing of Arthrobacter phenanthrenivorans SWC37.</title>
        <authorList>
            <person name="Tan P.W."/>
            <person name="Chan K.-G."/>
        </authorList>
    </citation>
    <scope>NUCLEOTIDE SEQUENCE [LARGE SCALE GENOMIC DNA]</scope>
    <source>
        <strain evidence="3 4">SWC37</strain>
    </source>
</reference>
<keyword evidence="2" id="KW-1133">Transmembrane helix</keyword>
<proteinExistence type="predicted"/>
<dbReference type="Proteomes" id="UP000031196">
    <property type="component" value="Unassembled WGS sequence"/>
</dbReference>
<name>A0A0B4DRN8_PSEPS</name>
<protein>
    <submittedName>
        <fullName evidence="3">Uncharacterized protein</fullName>
    </submittedName>
</protein>
<sequence length="243" mass="25186">MMVDMRHTGKSGKFAVICGIVAAGLLVLTAMTLAEPVFLAFLGVLALAYLAAVAEILVRRRRFALLAAGAGTALALGFSLAFLSTWELAFDGQSSFLGTPLPTDDPDNYFIAAASALAATFGILFLGALWPGRRRITAVRRPSPARRSGTPAARPAARATGQGKPAAQARPAGQGRTTGQQPRPQAAQRTAAPRGGTQASPVQRTSVPRAPARDPAAAARRPASSASPPPKPAPRPARGQPRR</sequence>
<feature type="compositionally biased region" description="Low complexity" evidence="1">
    <location>
        <begin position="177"/>
        <end position="197"/>
    </location>
</feature>
<feature type="transmembrane region" description="Helical" evidence="2">
    <location>
        <begin position="109"/>
        <end position="131"/>
    </location>
</feature>
<feature type="compositionally biased region" description="Low complexity" evidence="1">
    <location>
        <begin position="140"/>
        <end position="161"/>
    </location>
</feature>
<dbReference type="AlphaFoldDB" id="A0A0B4DRN8"/>
<feature type="transmembrane region" description="Helical" evidence="2">
    <location>
        <begin position="65"/>
        <end position="89"/>
    </location>
</feature>
<evidence type="ECO:0000256" key="2">
    <source>
        <dbReference type="SAM" id="Phobius"/>
    </source>
</evidence>
<keyword evidence="2" id="KW-0472">Membrane</keyword>
<dbReference type="EMBL" id="JWTB01000017">
    <property type="protein sequence ID" value="KIC67080.1"/>
    <property type="molecule type" value="Genomic_DNA"/>
</dbReference>
<comment type="caution">
    <text evidence="3">The sequence shown here is derived from an EMBL/GenBank/DDBJ whole genome shotgun (WGS) entry which is preliminary data.</text>
</comment>
<evidence type="ECO:0000313" key="4">
    <source>
        <dbReference type="Proteomes" id="UP000031196"/>
    </source>
</evidence>
<feature type="compositionally biased region" description="Low complexity" evidence="1">
    <location>
        <begin position="208"/>
        <end position="226"/>
    </location>
</feature>
<evidence type="ECO:0000313" key="3">
    <source>
        <dbReference type="EMBL" id="KIC67080.1"/>
    </source>
</evidence>
<evidence type="ECO:0000256" key="1">
    <source>
        <dbReference type="SAM" id="MobiDB-lite"/>
    </source>
</evidence>
<feature type="region of interest" description="Disordered" evidence="1">
    <location>
        <begin position="139"/>
        <end position="243"/>
    </location>
</feature>
<accession>A0A0B4DRN8</accession>
<gene>
    <name evidence="3" type="ORF">RM50_09135</name>
</gene>
<feature type="transmembrane region" description="Helical" evidence="2">
    <location>
        <begin position="37"/>
        <end position="58"/>
    </location>
</feature>
<feature type="transmembrane region" description="Helical" evidence="2">
    <location>
        <begin position="12"/>
        <end position="31"/>
    </location>
</feature>